<dbReference type="InterPro" id="IPR013986">
    <property type="entry name" value="DExx_box_DNA_helicase_dom_sf"/>
</dbReference>
<evidence type="ECO:0000256" key="2">
    <source>
        <dbReference type="ARBA" id="ARBA00022741"/>
    </source>
</evidence>
<organism evidence="13 14">
    <name type="scientific">Kineococcus aurantiacus</name>
    <dbReference type="NCBI Taxonomy" id="37633"/>
    <lineage>
        <taxon>Bacteria</taxon>
        <taxon>Bacillati</taxon>
        <taxon>Actinomycetota</taxon>
        <taxon>Actinomycetes</taxon>
        <taxon>Kineosporiales</taxon>
        <taxon>Kineosporiaceae</taxon>
        <taxon>Kineococcus</taxon>
    </lineage>
</organism>
<dbReference type="PIRSF" id="PIRSF000980">
    <property type="entry name" value="RecC"/>
    <property type="match status" value="1"/>
</dbReference>
<keyword evidence="9 10" id="KW-0234">DNA repair</keyword>
<reference evidence="13 14" key="1">
    <citation type="submission" date="2020-07" db="EMBL/GenBank/DDBJ databases">
        <title>Sequencing the genomes of 1000 actinobacteria strains.</title>
        <authorList>
            <person name="Klenk H.-P."/>
        </authorList>
    </citation>
    <scope>NUCLEOTIDE SEQUENCE [LARGE SCALE GENOMIC DNA]</scope>
    <source>
        <strain evidence="13 14">DSM 7487</strain>
    </source>
</reference>
<dbReference type="PANTHER" id="PTHR30591:SF1">
    <property type="entry name" value="RECBCD ENZYME SUBUNIT RECC"/>
    <property type="match status" value="1"/>
</dbReference>
<dbReference type="InterPro" id="IPR011335">
    <property type="entry name" value="Restrct_endonuc-II-like"/>
</dbReference>
<comment type="miscellaneous">
    <text evidence="10">In the RecBCD complex, RecB has a slow 3'-5' helicase, an exonuclease activity and loads RecA onto ssDNA, RecD has a fast 5'-3' helicase activity, while RecC stimulates the ATPase and processivity of the RecB helicase and contributes to recognition of the Chi site.</text>
</comment>
<evidence type="ECO:0000256" key="5">
    <source>
        <dbReference type="ARBA" id="ARBA00022806"/>
    </source>
</evidence>
<evidence type="ECO:0000256" key="4">
    <source>
        <dbReference type="ARBA" id="ARBA00022801"/>
    </source>
</evidence>
<keyword evidence="7 10" id="KW-0067">ATP-binding</keyword>
<gene>
    <name evidence="10" type="primary">recC</name>
    <name evidence="13" type="ORF">BJ968_003372</name>
</gene>
<dbReference type="HAMAP" id="MF_01486">
    <property type="entry name" value="RecC"/>
    <property type="match status" value="1"/>
</dbReference>
<evidence type="ECO:0000259" key="12">
    <source>
        <dbReference type="Pfam" id="PF17946"/>
    </source>
</evidence>
<dbReference type="InterPro" id="IPR006697">
    <property type="entry name" value="RecC"/>
</dbReference>
<evidence type="ECO:0000256" key="8">
    <source>
        <dbReference type="ARBA" id="ARBA00023125"/>
    </source>
</evidence>
<evidence type="ECO:0000256" key="11">
    <source>
        <dbReference type="SAM" id="MobiDB-lite"/>
    </source>
</evidence>
<comment type="similarity">
    <text evidence="10">Belongs to the RecC family.</text>
</comment>
<dbReference type="GO" id="GO:0003678">
    <property type="term" value="F:DNA helicase activity"/>
    <property type="evidence" value="ECO:0007669"/>
    <property type="project" value="UniProtKB-UniRule"/>
</dbReference>
<dbReference type="NCBIfam" id="TIGR01450">
    <property type="entry name" value="recC"/>
    <property type="match status" value="1"/>
</dbReference>
<comment type="caution">
    <text evidence="13">The sequence shown here is derived from an EMBL/GenBank/DDBJ whole genome shotgun (WGS) entry which is preliminary data.</text>
</comment>
<feature type="region of interest" description="Disordered" evidence="11">
    <location>
        <begin position="674"/>
        <end position="697"/>
    </location>
</feature>
<dbReference type="RefSeq" id="WP_179753839.1">
    <property type="nucleotide sequence ID" value="NZ_BAAAGN010000003.1"/>
</dbReference>
<accession>A0A7Y9DNF3</accession>
<proteinExistence type="inferred from homology"/>
<evidence type="ECO:0000256" key="1">
    <source>
        <dbReference type="ARBA" id="ARBA00022722"/>
    </source>
</evidence>
<dbReference type="InterPro" id="IPR041500">
    <property type="entry name" value="RecC_C"/>
</dbReference>
<evidence type="ECO:0000313" key="14">
    <source>
        <dbReference type="Proteomes" id="UP000521922"/>
    </source>
</evidence>
<dbReference type="Gene3D" id="1.10.10.160">
    <property type="match status" value="1"/>
</dbReference>
<keyword evidence="6 10" id="KW-0269">Exonuclease</keyword>
<dbReference type="SUPFAM" id="SSF52540">
    <property type="entry name" value="P-loop containing nucleoside triphosphate hydrolases"/>
    <property type="match status" value="2"/>
</dbReference>
<dbReference type="GO" id="GO:0005524">
    <property type="term" value="F:ATP binding"/>
    <property type="evidence" value="ECO:0007669"/>
    <property type="project" value="UniProtKB-UniRule"/>
</dbReference>
<protein>
    <recommendedName>
        <fullName evidence="10">RecBCD enzyme subunit RecC</fullName>
    </recommendedName>
    <alternativeName>
        <fullName evidence="10">Exonuclease V subunit RecC</fullName>
        <shortName evidence="10">ExoV subunit RecC</shortName>
    </alternativeName>
    <alternativeName>
        <fullName evidence="10">Helicase/nuclease RecBCD subunit RecC</fullName>
    </alternativeName>
</protein>
<evidence type="ECO:0000256" key="10">
    <source>
        <dbReference type="HAMAP-Rule" id="MF_01486"/>
    </source>
</evidence>
<dbReference type="Pfam" id="PF17946">
    <property type="entry name" value="RecC_C"/>
    <property type="match status" value="1"/>
</dbReference>
<evidence type="ECO:0000256" key="7">
    <source>
        <dbReference type="ARBA" id="ARBA00022840"/>
    </source>
</evidence>
<dbReference type="PANTHER" id="PTHR30591">
    <property type="entry name" value="RECBCD ENZYME SUBUNIT RECC"/>
    <property type="match status" value="1"/>
</dbReference>
<keyword evidence="1 10" id="KW-0540">Nuclease</keyword>
<keyword evidence="14" id="KW-1185">Reference proteome</keyword>
<evidence type="ECO:0000313" key="13">
    <source>
        <dbReference type="EMBL" id="NYD23832.1"/>
    </source>
</evidence>
<dbReference type="AlphaFoldDB" id="A0A7Y9DNF3"/>
<keyword evidence="5 10" id="KW-0347">Helicase</keyword>
<dbReference type="EMBL" id="JACCBB010000001">
    <property type="protein sequence ID" value="NYD23832.1"/>
    <property type="molecule type" value="Genomic_DNA"/>
</dbReference>
<evidence type="ECO:0000256" key="6">
    <source>
        <dbReference type="ARBA" id="ARBA00022839"/>
    </source>
</evidence>
<keyword evidence="2 10" id="KW-0547">Nucleotide-binding</keyword>
<keyword evidence="4 10" id="KW-0378">Hydrolase</keyword>
<dbReference type="GO" id="GO:0000724">
    <property type="term" value="P:double-strand break repair via homologous recombination"/>
    <property type="evidence" value="ECO:0007669"/>
    <property type="project" value="UniProtKB-UniRule"/>
</dbReference>
<dbReference type="GO" id="GO:0003677">
    <property type="term" value="F:DNA binding"/>
    <property type="evidence" value="ECO:0007669"/>
    <property type="project" value="UniProtKB-UniRule"/>
</dbReference>
<dbReference type="Pfam" id="PF04257">
    <property type="entry name" value="Exonuc_V_gamma"/>
    <property type="match status" value="1"/>
</dbReference>
<comment type="function">
    <text evidence="10">A helicase/nuclease that prepares dsDNA breaks (DSB) for recombinational DNA repair. Binds to DSBs and unwinds DNA via a highly rapid and processive ATP-dependent bidirectional helicase activity. Unwinds dsDNA until it encounters a Chi (crossover hotspot instigator) sequence from the 3' direction. Cuts ssDNA a few nucleotides 3' to the Chi site. The properties and activities of the enzyme are changed at Chi. The Chi-altered holoenzyme produces a long 3'-ssDNA overhang and facilitates RecA-binding to the ssDNA for homologous DNA recombination and repair. Holoenzyme degrades any linearized DNA that is unable to undergo homologous recombination. In the holoenzyme this subunit recognizes the wild-type Chi sequence, and when added to isolated RecB increases its ATP-dependent helicase processivity.</text>
</comment>
<keyword evidence="8 10" id="KW-0238">DNA-binding</keyword>
<comment type="subunit">
    <text evidence="10">Heterotrimer of RecB, RecC and RecD. All subunits contribute to DNA-binding.</text>
</comment>
<dbReference type="InterPro" id="IPR027417">
    <property type="entry name" value="P-loop_NTPase"/>
</dbReference>
<evidence type="ECO:0000256" key="3">
    <source>
        <dbReference type="ARBA" id="ARBA00022763"/>
    </source>
</evidence>
<dbReference type="GO" id="GO:0009338">
    <property type="term" value="C:exodeoxyribonuclease V complex"/>
    <property type="evidence" value="ECO:0007669"/>
    <property type="project" value="InterPro"/>
</dbReference>
<dbReference type="Gene3D" id="3.40.50.300">
    <property type="entry name" value="P-loop containing nucleotide triphosphate hydrolases"/>
    <property type="match status" value="2"/>
</dbReference>
<name>A0A7Y9DNF3_9ACTN</name>
<keyword evidence="3 10" id="KW-0227">DNA damage</keyword>
<dbReference type="Gene3D" id="3.40.50.10930">
    <property type="match status" value="1"/>
</dbReference>
<feature type="domain" description="RecC C-terminal" evidence="12">
    <location>
        <begin position="811"/>
        <end position="1053"/>
    </location>
</feature>
<dbReference type="SUPFAM" id="SSF52980">
    <property type="entry name" value="Restriction endonuclease-like"/>
    <property type="match status" value="1"/>
</dbReference>
<dbReference type="Proteomes" id="UP000521922">
    <property type="component" value="Unassembled WGS sequence"/>
</dbReference>
<evidence type="ECO:0000256" key="9">
    <source>
        <dbReference type="ARBA" id="ARBA00023204"/>
    </source>
</evidence>
<feature type="compositionally biased region" description="Basic and acidic residues" evidence="11">
    <location>
        <begin position="681"/>
        <end position="697"/>
    </location>
</feature>
<dbReference type="GO" id="GO:0008854">
    <property type="term" value="F:exodeoxyribonuclease V activity"/>
    <property type="evidence" value="ECO:0007669"/>
    <property type="project" value="InterPro"/>
</dbReference>
<sequence>MLHVHRSASAAALVDGLAGVLGEPARGADPFTPDVLAVGARGTERWIAQRLSHHLGAGPGGDDGVCARVEFPSPAQLLDTVVTDVLGRTRPQAAAAVQRWAPDALTWDVLEVLEAIAPADGADPDRRPEFAVLRHHLRTPAGEDVPRVRRTAAASRLAHLFTRYGAARPDLLTAWAAGGSDVPEDLRWQPEVFRAVRDHVGLPAPAELLDDVCAALRADPSLTGVGSRLTVFAVTRLAQARLRVLAALAAHREVHLFLQHPSPALWSRTAPPAGPRRADHERAAQEVVRHPLLLSLSRDVRELQARLLQAAPGFVDVAHPAPEPPPTLLGRLQRALADDEVPAPAPDPGDTSVQVHACHGRARQVEVLREVVLGLLDDDPSLQPRDVLVVCPDVEAFAPLVQAVFSTDSHPGGTLRVSVADRSALQTNPLLGLAARLLDLARSRLTATEVLDLAGAAAVRQRFALTDEDLEQLREWTVDAGVHWGLSAEHRRTWALGAVGQGSWRAGLDRLLVGVAVGGGHAEDLVGPPGAEVVPLADVESSRVDLAGRFAELLDRLEAAVTRLSGRRSVSAWCEALLEGVLDLADVTPDTAWQVTQLRRELGDVATDAARAGTAAVGLADVAALVSERFAGRPQRASFRTGALTVSTLTPMRSVPHRVVCLLGMDDGAFPRVTNPDADDVLSRDPHLGDRDPRSEDRQVLLDAVECARDALVVTYSGRDVRTGAELPPAVPVGELLDSLEAAHPGVRARIEVRHPLQPTDPRNFTPGALGRAGAFSYDRSAFAGAATGAAEPAAPPPFLPAGLPPAPVADLDLDQLVQFFQHPARGFLRQRLDVATTTREEEPADALPVELDALATWAVGDRALSARLRGAGPADVVRLETARGTLPPGPLGLAVLREVGPTVDRIAAVAAEFDRGADGSPARSVDLELDLDVPGHGQVRLTGNVRGVRPVRPGGLATGDVAVTTTYSRVKAKQTVRAWVELLALSAAHPGTEFRTAVVGRGSRGSVALLQLGPVPAPVARGLLTDLLALRAHGLRAPLPLPVETAMAYAVAAWNQRPAPACRRAAEQSWVSGYSFPKEDADEENVTAWGAGAGVDVLLDWSPPPGWPATAPQTFPDAVRRFWEPLLRAQRLEER</sequence>